<name>A0A1L1PF67_HYDIT</name>
<keyword evidence="1" id="KW-1133">Transmembrane helix</keyword>
<feature type="transmembrane region" description="Helical" evidence="1">
    <location>
        <begin position="6"/>
        <end position="27"/>
    </location>
</feature>
<reference evidence="3" key="1">
    <citation type="submission" date="2014-02" db="EMBL/GenBank/DDBJ databases">
        <authorList>
            <person name="Gan H."/>
        </authorList>
    </citation>
    <scope>NUCLEOTIDE SEQUENCE [LARGE SCALE GENOMIC DNA]</scope>
    <source>
        <strain evidence="3">S1</strain>
    </source>
</reference>
<evidence type="ECO:0000313" key="3">
    <source>
        <dbReference type="Proteomes" id="UP000028878"/>
    </source>
</evidence>
<evidence type="ECO:0000313" key="2">
    <source>
        <dbReference type="EMBL" id="CDN88702.1"/>
    </source>
</evidence>
<keyword evidence="3" id="KW-1185">Reference proteome</keyword>
<keyword evidence="1" id="KW-0472">Membrane</keyword>
<protein>
    <submittedName>
        <fullName evidence="2">Uncharacterized protein</fullName>
    </submittedName>
</protein>
<dbReference type="RefSeq" id="WP_009519605.1">
    <property type="nucleotide sequence ID" value="NZ_CCAE010000027.1"/>
</dbReference>
<accession>A0A1L1PF67</accession>
<sequence length="56" mass="5920">MHSVLYSAVSAIVAYLATLVIAVVAAVSHPGAEPERHFLRAVAELSEAATDMLSWP</sequence>
<dbReference type="AlphaFoldDB" id="A0A1L1PF67"/>
<proteinExistence type="predicted"/>
<reference evidence="3" key="2">
    <citation type="submission" date="2014-11" db="EMBL/GenBank/DDBJ databases">
        <title>Draft genome sequence of Hydrogenophaga intermedia S1.</title>
        <authorList>
            <person name="Gan H.M."/>
            <person name="Chew T.H."/>
            <person name="Stolz A."/>
        </authorList>
    </citation>
    <scope>NUCLEOTIDE SEQUENCE [LARGE SCALE GENOMIC DNA]</scope>
    <source>
        <strain evidence="3">S1</strain>
    </source>
</reference>
<organism evidence="2 3">
    <name type="scientific">Hydrogenophaga intermedia</name>
    <dbReference type="NCBI Taxonomy" id="65786"/>
    <lineage>
        <taxon>Bacteria</taxon>
        <taxon>Pseudomonadati</taxon>
        <taxon>Pseudomonadota</taxon>
        <taxon>Betaproteobacteria</taxon>
        <taxon>Burkholderiales</taxon>
        <taxon>Comamonadaceae</taxon>
        <taxon>Hydrogenophaga</taxon>
    </lineage>
</organism>
<dbReference type="EMBL" id="CCAE010000027">
    <property type="protein sequence ID" value="CDN88702.1"/>
    <property type="molecule type" value="Genomic_DNA"/>
</dbReference>
<evidence type="ECO:0000256" key="1">
    <source>
        <dbReference type="SAM" id="Phobius"/>
    </source>
</evidence>
<keyword evidence="1" id="KW-0812">Transmembrane</keyword>
<dbReference type="Proteomes" id="UP000028878">
    <property type="component" value="Unassembled WGS sequence"/>
</dbReference>
<gene>
    <name evidence="2" type="ORF">BN948_03138</name>
</gene>